<dbReference type="InterPro" id="IPR045336">
    <property type="entry name" value="MmgE_PrpD_N"/>
</dbReference>
<dbReference type="Proteomes" id="UP001166286">
    <property type="component" value="Unassembled WGS sequence"/>
</dbReference>
<dbReference type="Pfam" id="PF03972">
    <property type="entry name" value="MmgE_PrpD_N"/>
    <property type="match status" value="1"/>
</dbReference>
<feature type="compositionally biased region" description="Polar residues" evidence="2">
    <location>
        <begin position="628"/>
        <end position="655"/>
    </location>
</feature>
<name>A0AA39QZM1_9LECA</name>
<dbReference type="InterPro" id="IPR042183">
    <property type="entry name" value="MmgE/PrpD_sf_1"/>
</dbReference>
<evidence type="ECO:0000259" key="3">
    <source>
        <dbReference type="Pfam" id="PF03972"/>
    </source>
</evidence>
<evidence type="ECO:0000256" key="1">
    <source>
        <dbReference type="ARBA" id="ARBA00006174"/>
    </source>
</evidence>
<proteinExistence type="inferred from homology"/>
<comment type="caution">
    <text evidence="4">The sequence shown here is derived from an EMBL/GenBank/DDBJ whole genome shotgun (WGS) entry which is preliminary data.</text>
</comment>
<dbReference type="Gene3D" id="1.10.4100.10">
    <property type="entry name" value="2-methylcitrate dehydratase PrpD"/>
    <property type="match status" value="1"/>
</dbReference>
<dbReference type="SUPFAM" id="SSF103378">
    <property type="entry name" value="2-methylcitrate dehydratase PrpD"/>
    <property type="match status" value="1"/>
</dbReference>
<gene>
    <name evidence="4" type="ORF">JMJ35_007070</name>
</gene>
<sequence length="855" mass="93674">MPSWMTARDFLKSRCLITIAAITVPSALILLKTKGYYIGTPHDYLLLEPSNSAFKFGNSAQELPKGKYLDFVKVLGLNGSVDAQWPVKLTSQHLGGPQCDGMSGLYRVECVSGGLIGLETHILSADRSNGGLEYTIIPPELRFPRIPTAIRRVVSNISSWSFAPHAATSLVGSYFWPEEYWDRSQPGGSLSVEVSSQAAGVGILCTPHLQNFSNEAFVVSLPLLQEYDGRLSENDQAYIDVHMSKPLWGFSSESVTNMTTFTTAWIALSSEYKAVTAGLVVLGPVDASNGVTRAGVVCSIDARWKEALHTFTATEEGTVNVNLPDAGGSSDDPFFWNQKIVPPDRNGSWRHIVADYDWLQGLTPLVPSLVSRPGSSGHTTALGNLLLAAGFDLEGPSSQTEEVSIKDIETILSIAIADAVSRVGLGQQYGLIEKSTISGAECLNHPWSRAPSPEPLEGSHRTSLTFTGYLTGYSYKAWQSTEYIYLAVLSIYVGVTLWCLSYSISQPRAFAVSRVPVQVFECNQNDPYNSIDLLEPCVPEEQPRIEFSKHHSEYSQSLRHNPIHKDEQQSLREEKYKRPPLRPGLRRIEWTCECGEQLYGDFLIDQSVDASNASLFSSASEDSVKLASLSNNTRPASSSGDHSSGRNTNSSTGDSQGKKKRSKGTHRDQPKVSIAQMQKLGQGQHVNRAYLNLCVNAGEFQKSLGEVEITNCSTDGEMFKKIRHEYLSIRGGLAKRILRRPADIHFVRLEDIPEHIRARAKHLLLDRIACAVVSAHVPWSEKATQSIQTFEPTGQATIFGHQRKLGPLAAALLNATFIQACELDDYHAIAPLHSEAIILPTLIAAAESNPSAKTA</sequence>
<reference evidence="4" key="1">
    <citation type="submission" date="2023-03" db="EMBL/GenBank/DDBJ databases">
        <title>Complete genome of Cladonia borealis.</title>
        <authorList>
            <person name="Park H."/>
        </authorList>
    </citation>
    <scope>NUCLEOTIDE SEQUENCE</scope>
    <source>
        <strain evidence="4">ANT050790</strain>
    </source>
</reference>
<feature type="domain" description="MmgE/PrpD N-terminal" evidence="3">
    <location>
        <begin position="745"/>
        <end position="849"/>
    </location>
</feature>
<accession>A0AA39QZM1</accession>
<dbReference type="GO" id="GO:0016829">
    <property type="term" value="F:lyase activity"/>
    <property type="evidence" value="ECO:0007669"/>
    <property type="project" value="InterPro"/>
</dbReference>
<feature type="compositionally biased region" description="Basic and acidic residues" evidence="2">
    <location>
        <begin position="563"/>
        <end position="577"/>
    </location>
</feature>
<feature type="region of interest" description="Disordered" evidence="2">
    <location>
        <begin position="627"/>
        <end position="671"/>
    </location>
</feature>
<evidence type="ECO:0000313" key="4">
    <source>
        <dbReference type="EMBL" id="KAK0510638.1"/>
    </source>
</evidence>
<feature type="region of interest" description="Disordered" evidence="2">
    <location>
        <begin position="549"/>
        <end position="578"/>
    </location>
</feature>
<organism evidence="4 5">
    <name type="scientific">Cladonia borealis</name>
    <dbReference type="NCBI Taxonomy" id="184061"/>
    <lineage>
        <taxon>Eukaryota</taxon>
        <taxon>Fungi</taxon>
        <taxon>Dikarya</taxon>
        <taxon>Ascomycota</taxon>
        <taxon>Pezizomycotina</taxon>
        <taxon>Lecanoromycetes</taxon>
        <taxon>OSLEUM clade</taxon>
        <taxon>Lecanoromycetidae</taxon>
        <taxon>Lecanorales</taxon>
        <taxon>Lecanorineae</taxon>
        <taxon>Cladoniaceae</taxon>
        <taxon>Cladonia</taxon>
    </lineage>
</organism>
<evidence type="ECO:0000256" key="2">
    <source>
        <dbReference type="SAM" id="MobiDB-lite"/>
    </source>
</evidence>
<dbReference type="AlphaFoldDB" id="A0AA39QZM1"/>
<dbReference type="InterPro" id="IPR005656">
    <property type="entry name" value="MmgE_PrpD"/>
</dbReference>
<dbReference type="InterPro" id="IPR036148">
    <property type="entry name" value="MmgE/PrpD_sf"/>
</dbReference>
<comment type="similarity">
    <text evidence="1">Belongs to the PrpD family.</text>
</comment>
<dbReference type="EMBL" id="JAFEKC020000015">
    <property type="protein sequence ID" value="KAK0510638.1"/>
    <property type="molecule type" value="Genomic_DNA"/>
</dbReference>
<dbReference type="PANTHER" id="PTHR16943">
    <property type="entry name" value="2-METHYLCITRATE DEHYDRATASE-RELATED"/>
    <property type="match status" value="1"/>
</dbReference>
<dbReference type="PANTHER" id="PTHR16943:SF8">
    <property type="entry name" value="2-METHYLCITRATE DEHYDRATASE"/>
    <property type="match status" value="1"/>
</dbReference>
<protein>
    <recommendedName>
        <fullName evidence="3">MmgE/PrpD N-terminal domain-containing protein</fullName>
    </recommendedName>
</protein>
<keyword evidence="5" id="KW-1185">Reference proteome</keyword>
<evidence type="ECO:0000313" key="5">
    <source>
        <dbReference type="Proteomes" id="UP001166286"/>
    </source>
</evidence>